<evidence type="ECO:0008006" key="4">
    <source>
        <dbReference type="Google" id="ProtNLM"/>
    </source>
</evidence>
<name>A0A4C1TR07_EUMVA</name>
<accession>A0A4C1TR07</accession>
<proteinExistence type="predicted"/>
<dbReference type="EMBL" id="BGZK01000079">
    <property type="protein sequence ID" value="GBP16423.1"/>
    <property type="molecule type" value="Genomic_DNA"/>
</dbReference>
<sequence length="178" mass="20654">MENTDDSLTTSIAIEEKNQLDRSADVVSPSNSDEENSNDKTYVHDNSSSDTDDSYIDTVSMTPETRDLVNEQCDVNLPEKRVRRKPDYYKCANMCIEMPSDYFPLRDAMSEPDKEQWQCAMKEELKSFEDNDTWELVDRRVKYTVVKNKWVFKKSLTVKVKCDLGQGSLKKALLRKKD</sequence>
<keyword evidence="3" id="KW-1185">Reference proteome</keyword>
<dbReference type="AlphaFoldDB" id="A0A4C1TR07"/>
<organism evidence="2 3">
    <name type="scientific">Eumeta variegata</name>
    <name type="common">Bagworm moth</name>
    <name type="synonym">Eumeta japonica</name>
    <dbReference type="NCBI Taxonomy" id="151549"/>
    <lineage>
        <taxon>Eukaryota</taxon>
        <taxon>Metazoa</taxon>
        <taxon>Ecdysozoa</taxon>
        <taxon>Arthropoda</taxon>
        <taxon>Hexapoda</taxon>
        <taxon>Insecta</taxon>
        <taxon>Pterygota</taxon>
        <taxon>Neoptera</taxon>
        <taxon>Endopterygota</taxon>
        <taxon>Lepidoptera</taxon>
        <taxon>Glossata</taxon>
        <taxon>Ditrysia</taxon>
        <taxon>Tineoidea</taxon>
        <taxon>Psychidae</taxon>
        <taxon>Oiketicinae</taxon>
        <taxon>Eumeta</taxon>
    </lineage>
</organism>
<comment type="caution">
    <text evidence="2">The sequence shown here is derived from an EMBL/GenBank/DDBJ whole genome shotgun (WGS) entry which is preliminary data.</text>
</comment>
<protein>
    <recommendedName>
        <fullName evidence="4">Retrovirus-related Pol polyprotein from transposon TNT 1-94</fullName>
    </recommendedName>
</protein>
<gene>
    <name evidence="2" type="ORF">EVAR_10003_1</name>
</gene>
<evidence type="ECO:0000313" key="3">
    <source>
        <dbReference type="Proteomes" id="UP000299102"/>
    </source>
</evidence>
<dbReference type="Proteomes" id="UP000299102">
    <property type="component" value="Unassembled WGS sequence"/>
</dbReference>
<reference evidence="2 3" key="1">
    <citation type="journal article" date="2019" name="Commun. Biol.">
        <title>The bagworm genome reveals a unique fibroin gene that provides high tensile strength.</title>
        <authorList>
            <person name="Kono N."/>
            <person name="Nakamura H."/>
            <person name="Ohtoshi R."/>
            <person name="Tomita M."/>
            <person name="Numata K."/>
            <person name="Arakawa K."/>
        </authorList>
    </citation>
    <scope>NUCLEOTIDE SEQUENCE [LARGE SCALE GENOMIC DNA]</scope>
</reference>
<feature type="region of interest" description="Disordered" evidence="1">
    <location>
        <begin position="1"/>
        <end position="55"/>
    </location>
</feature>
<evidence type="ECO:0000313" key="2">
    <source>
        <dbReference type="EMBL" id="GBP16423.1"/>
    </source>
</evidence>
<feature type="compositionally biased region" description="Basic and acidic residues" evidence="1">
    <location>
        <begin position="14"/>
        <end position="24"/>
    </location>
</feature>
<evidence type="ECO:0000256" key="1">
    <source>
        <dbReference type="SAM" id="MobiDB-lite"/>
    </source>
</evidence>
<feature type="compositionally biased region" description="Polar residues" evidence="1">
    <location>
        <begin position="1"/>
        <end position="12"/>
    </location>
</feature>
<dbReference type="OrthoDB" id="413361at2759"/>